<dbReference type="OrthoDB" id="1736843at2759"/>
<feature type="domain" description="Myb/SANT-like" evidence="1">
    <location>
        <begin position="4"/>
        <end position="48"/>
    </location>
</feature>
<evidence type="ECO:0000259" key="1">
    <source>
        <dbReference type="Pfam" id="PF12776"/>
    </source>
</evidence>
<keyword evidence="3" id="KW-1185">Reference proteome</keyword>
<protein>
    <recommendedName>
        <fullName evidence="1">Myb/SANT-like domain-containing protein</fullName>
    </recommendedName>
</protein>
<evidence type="ECO:0000313" key="3">
    <source>
        <dbReference type="Proteomes" id="UP000516437"/>
    </source>
</evidence>
<dbReference type="AlphaFoldDB" id="A0A6A1VS13"/>
<comment type="caution">
    <text evidence="2">The sequence shown here is derived from an EMBL/GenBank/DDBJ whole genome shotgun (WGS) entry which is preliminary data.</text>
</comment>
<sequence>MSGLTVTDIQNKWKSLRKDYKAVTILLNEGGVLWDPTLGTVIGTDDGWWDTMVQECQETKRFRHCGCAHIYRIDMLWKDLAKGKKVKLEVAACDSDSLQRHELLGGLLRPPSKWAPIVCPYDIHGHGFEEAPFGGGSESSLDRESPGD</sequence>
<dbReference type="Proteomes" id="UP000516437">
    <property type="component" value="Chromosome 4"/>
</dbReference>
<dbReference type="EMBL" id="RXIC02000022">
    <property type="protein sequence ID" value="KAB1215699.1"/>
    <property type="molecule type" value="Genomic_DNA"/>
</dbReference>
<name>A0A6A1VS13_9ROSI</name>
<dbReference type="Pfam" id="PF12776">
    <property type="entry name" value="Myb_DNA-bind_3"/>
    <property type="match status" value="1"/>
</dbReference>
<gene>
    <name evidence="2" type="ORF">CJ030_MR4G009209</name>
</gene>
<accession>A0A6A1VS13</accession>
<reference evidence="2 3" key="1">
    <citation type="journal article" date="2019" name="Plant Biotechnol. J.">
        <title>The red bayberry genome and genetic basis of sex determination.</title>
        <authorList>
            <person name="Jia H.M."/>
            <person name="Jia H.J."/>
            <person name="Cai Q.L."/>
            <person name="Wang Y."/>
            <person name="Zhao H.B."/>
            <person name="Yang W.F."/>
            <person name="Wang G.Y."/>
            <person name="Li Y.H."/>
            <person name="Zhan D.L."/>
            <person name="Shen Y.T."/>
            <person name="Niu Q.F."/>
            <person name="Chang L."/>
            <person name="Qiu J."/>
            <person name="Zhao L."/>
            <person name="Xie H.B."/>
            <person name="Fu W.Y."/>
            <person name="Jin J."/>
            <person name="Li X.W."/>
            <person name="Jiao Y."/>
            <person name="Zhou C.C."/>
            <person name="Tu T."/>
            <person name="Chai C.Y."/>
            <person name="Gao J.L."/>
            <person name="Fan L.J."/>
            <person name="van de Weg E."/>
            <person name="Wang J.Y."/>
            <person name="Gao Z.S."/>
        </authorList>
    </citation>
    <scope>NUCLEOTIDE SEQUENCE [LARGE SCALE GENOMIC DNA]</scope>
    <source>
        <tissue evidence="2">Leaves</tissue>
    </source>
</reference>
<organism evidence="2 3">
    <name type="scientific">Morella rubra</name>
    <name type="common">Chinese bayberry</name>
    <dbReference type="NCBI Taxonomy" id="262757"/>
    <lineage>
        <taxon>Eukaryota</taxon>
        <taxon>Viridiplantae</taxon>
        <taxon>Streptophyta</taxon>
        <taxon>Embryophyta</taxon>
        <taxon>Tracheophyta</taxon>
        <taxon>Spermatophyta</taxon>
        <taxon>Magnoliopsida</taxon>
        <taxon>eudicotyledons</taxon>
        <taxon>Gunneridae</taxon>
        <taxon>Pentapetalae</taxon>
        <taxon>rosids</taxon>
        <taxon>fabids</taxon>
        <taxon>Fagales</taxon>
        <taxon>Myricaceae</taxon>
        <taxon>Morella</taxon>
    </lineage>
</organism>
<evidence type="ECO:0000313" key="2">
    <source>
        <dbReference type="EMBL" id="KAB1215699.1"/>
    </source>
</evidence>
<proteinExistence type="predicted"/>
<dbReference type="InterPro" id="IPR024752">
    <property type="entry name" value="Myb/SANT-like_dom"/>
</dbReference>